<dbReference type="Pfam" id="PF00293">
    <property type="entry name" value="NUDIX"/>
    <property type="match status" value="1"/>
</dbReference>
<feature type="domain" description="Nudix hydrolase" evidence="3">
    <location>
        <begin position="10"/>
        <end position="42"/>
    </location>
</feature>
<proteinExistence type="predicted"/>
<reference evidence="5" key="1">
    <citation type="submission" date="2015-12" db="EMBL/GenBank/DDBJ databases">
        <authorList>
            <person name="Lima A."/>
            <person name="Farahani Zayas N."/>
            <person name="Castro Da Silva M.A."/>
            <person name="Cabral A."/>
            <person name="Pessatti M.L."/>
        </authorList>
    </citation>
    <scope>NUCLEOTIDE SEQUENCE [LARGE SCALE GENOMIC DNA]</scope>
    <source>
        <strain evidence="5">LAMA 842</strain>
    </source>
</reference>
<sequence length="46" mass="5204">MLFLYNDEHQSPFWATVGGELLPGESYVDAAKRELYEETGLIQEVG</sequence>
<evidence type="ECO:0000259" key="3">
    <source>
        <dbReference type="Pfam" id="PF00293"/>
    </source>
</evidence>
<evidence type="ECO:0000313" key="5">
    <source>
        <dbReference type="Proteomes" id="UP000070282"/>
    </source>
</evidence>
<dbReference type="PATRIC" id="fig|1306954.6.peg.3204"/>
<keyword evidence="5" id="KW-1185">Reference proteome</keyword>
<dbReference type="InterPro" id="IPR020084">
    <property type="entry name" value="NUDIX_hydrolase_CS"/>
</dbReference>
<dbReference type="AlphaFoldDB" id="A0A137S1H6"/>
<dbReference type="SUPFAM" id="SSF55811">
    <property type="entry name" value="Nudix"/>
    <property type="match status" value="1"/>
</dbReference>
<name>A0A137S1H6_9GAMM</name>
<dbReference type="EMBL" id="LOCO01000048">
    <property type="protein sequence ID" value="KXO06281.1"/>
    <property type="molecule type" value="Genomic_DNA"/>
</dbReference>
<accession>A0A137S1H6</accession>
<dbReference type="InterPro" id="IPR015797">
    <property type="entry name" value="NUDIX_hydrolase-like_dom_sf"/>
</dbReference>
<evidence type="ECO:0000256" key="2">
    <source>
        <dbReference type="ARBA" id="ARBA00022801"/>
    </source>
</evidence>
<dbReference type="Proteomes" id="UP000070282">
    <property type="component" value="Unassembled WGS sequence"/>
</dbReference>
<dbReference type="Gene3D" id="3.90.79.10">
    <property type="entry name" value="Nucleoside Triphosphate Pyrophosphohydrolase"/>
    <property type="match status" value="1"/>
</dbReference>
<dbReference type="InterPro" id="IPR000086">
    <property type="entry name" value="NUDIX_hydrolase_dom"/>
</dbReference>
<protein>
    <recommendedName>
        <fullName evidence="3">Nudix hydrolase domain-containing protein</fullName>
    </recommendedName>
</protein>
<comment type="cofactor">
    <cofactor evidence="1">
        <name>Mg(2+)</name>
        <dbReference type="ChEBI" id="CHEBI:18420"/>
    </cofactor>
</comment>
<evidence type="ECO:0000256" key="1">
    <source>
        <dbReference type="ARBA" id="ARBA00001946"/>
    </source>
</evidence>
<evidence type="ECO:0000313" key="4">
    <source>
        <dbReference type="EMBL" id="KXO06281.1"/>
    </source>
</evidence>
<gene>
    <name evidence="4" type="ORF">J122_4125</name>
</gene>
<dbReference type="PROSITE" id="PS00893">
    <property type="entry name" value="NUDIX_BOX"/>
    <property type="match status" value="1"/>
</dbReference>
<keyword evidence="2" id="KW-0378">Hydrolase</keyword>
<dbReference type="GO" id="GO:0016787">
    <property type="term" value="F:hydrolase activity"/>
    <property type="evidence" value="ECO:0007669"/>
    <property type="project" value="UniProtKB-KW"/>
</dbReference>
<comment type="caution">
    <text evidence="4">The sequence shown here is derived from an EMBL/GenBank/DDBJ whole genome shotgun (WGS) entry which is preliminary data.</text>
</comment>
<organism evidence="4 5">
    <name type="scientific">Marinobacter excellens LAMA 842</name>
    <dbReference type="NCBI Taxonomy" id="1306954"/>
    <lineage>
        <taxon>Bacteria</taxon>
        <taxon>Pseudomonadati</taxon>
        <taxon>Pseudomonadota</taxon>
        <taxon>Gammaproteobacteria</taxon>
        <taxon>Pseudomonadales</taxon>
        <taxon>Marinobacteraceae</taxon>
        <taxon>Marinobacter</taxon>
    </lineage>
</organism>